<protein>
    <submittedName>
        <fullName evidence="2">Acyl-CoA thioesterase</fullName>
        <ecNumber evidence="2">3.1.2.-</ecNumber>
    </submittedName>
</protein>
<proteinExistence type="predicted"/>
<dbReference type="InterPro" id="IPR051490">
    <property type="entry name" value="THEM6_lcsJ_thioesterase"/>
</dbReference>
<sequence>MYPFLRLAKELFLVRNALPLEPGETSVTRHVCWPWDLDMFAELNNGRVLTLYDLGRMPMARRSGLLALLKRERWGFAIAGTMVRYRKRVKLFDRIEMHSRLIGWDARFLYIEQSMWKSDGECASHAVFRTAVTSGAGMIAPGRVMGLLGGDTVSPPLPDWVGTWIESETQRPWPPMQEPVPAPLPAAAAPAVAEPADLRAGENAA</sequence>
<dbReference type="Pfam" id="PF13279">
    <property type="entry name" value="4HBT_2"/>
    <property type="match status" value="1"/>
</dbReference>
<keyword evidence="2" id="KW-0378">Hydrolase</keyword>
<organism evidence="2">
    <name type="scientific">Alloyangia sp. H15</name>
    <dbReference type="NCBI Taxonomy" id="3029062"/>
    <lineage>
        <taxon>Bacteria</taxon>
        <taxon>Pseudomonadati</taxon>
        <taxon>Pseudomonadota</taxon>
        <taxon>Alphaproteobacteria</taxon>
        <taxon>Rhodobacterales</taxon>
        <taxon>Roseobacteraceae</taxon>
        <taxon>Alloyangia</taxon>
    </lineage>
</organism>
<feature type="compositionally biased region" description="Low complexity" evidence="1">
    <location>
        <begin position="185"/>
        <end position="195"/>
    </location>
</feature>
<evidence type="ECO:0000256" key="1">
    <source>
        <dbReference type="SAM" id="MobiDB-lite"/>
    </source>
</evidence>
<feature type="region of interest" description="Disordered" evidence="1">
    <location>
        <begin position="170"/>
        <end position="205"/>
    </location>
</feature>
<feature type="compositionally biased region" description="Basic and acidic residues" evidence="1">
    <location>
        <begin position="196"/>
        <end position="205"/>
    </location>
</feature>
<dbReference type="CDD" id="cd00586">
    <property type="entry name" value="4HBT"/>
    <property type="match status" value="1"/>
</dbReference>
<gene>
    <name evidence="2" type="ORF">PVT71_06015</name>
</gene>
<dbReference type="RefSeq" id="WP_353473592.1">
    <property type="nucleotide sequence ID" value="NZ_CP123384.1"/>
</dbReference>
<dbReference type="AlphaFoldDB" id="A0AAU8AIN0"/>
<dbReference type="GO" id="GO:0016787">
    <property type="term" value="F:hydrolase activity"/>
    <property type="evidence" value="ECO:0007669"/>
    <property type="project" value="UniProtKB-KW"/>
</dbReference>
<dbReference type="InterPro" id="IPR029069">
    <property type="entry name" value="HotDog_dom_sf"/>
</dbReference>
<dbReference type="EMBL" id="CP123384">
    <property type="protein sequence ID" value="XCC94765.1"/>
    <property type="molecule type" value="Genomic_DNA"/>
</dbReference>
<feature type="compositionally biased region" description="Pro residues" evidence="1">
    <location>
        <begin position="172"/>
        <end position="184"/>
    </location>
</feature>
<dbReference type="EC" id="3.1.2.-" evidence="2"/>
<evidence type="ECO:0000313" key="2">
    <source>
        <dbReference type="EMBL" id="XCC94765.1"/>
    </source>
</evidence>
<name>A0AAU8AIN0_9RHOB</name>
<accession>A0AAU8AIN0</accession>
<dbReference type="PANTHER" id="PTHR12475:SF4">
    <property type="entry name" value="PROTEIN THEM6"/>
    <property type="match status" value="1"/>
</dbReference>
<dbReference type="SUPFAM" id="SSF54637">
    <property type="entry name" value="Thioesterase/thiol ester dehydrase-isomerase"/>
    <property type="match status" value="1"/>
</dbReference>
<dbReference type="Gene3D" id="3.10.129.10">
    <property type="entry name" value="Hotdog Thioesterase"/>
    <property type="match status" value="1"/>
</dbReference>
<dbReference type="PANTHER" id="PTHR12475">
    <property type="match status" value="1"/>
</dbReference>
<reference evidence="2" key="1">
    <citation type="submission" date="2023-02" db="EMBL/GenBank/DDBJ databases">
        <title>Description and genomic characterization of Salipiger bruguierae sp. nov., isolated from the sediment of mangrove plant Bruguiera sexangula.</title>
        <authorList>
            <person name="Long M."/>
        </authorList>
    </citation>
    <scope>NUCLEOTIDE SEQUENCE</scope>
    <source>
        <strain evidence="2">H15</strain>
    </source>
</reference>